<dbReference type="InterPro" id="IPR000172">
    <property type="entry name" value="GMC_OxRdtase_N"/>
</dbReference>
<dbReference type="EMBL" id="JAIPUX010000439">
    <property type="protein sequence ID" value="KAH0630121.1"/>
    <property type="molecule type" value="Genomic_DNA"/>
</dbReference>
<evidence type="ECO:0000256" key="9">
    <source>
        <dbReference type="RuleBase" id="RU003969"/>
    </source>
</evidence>
<sequence>MAYLIKRVPKYSFASHLHRIGGLLIKIHALNCSKAFNGQKMRIRAFSQVTFENMDSFSYVIVGAGSAGCVLANRLTEDPHSTVKLLEAGPKDTILNSKWLLWKIHMPAALTYNLCDDKYNWYYHTTPQKHMDNRIMYWPRGRVWGGSSSLNAMVYIRGHAEDYNRWSREGAVGWDYEFCLPYFKKAQTHELGADLYRGGNGPLHVSRGKTKNPLHRAFLDAAQQSGYPFTEDMNGFQQEGFGWMDMTIHKGQRWSTASAYLRPALSRPNLSAEDSTLVTKILFEGTKAIGIEYIKNGEKKKVFASKEVILSGGAINSPQLLMLSGVGNADDLKKLGIPVVCHLSGVGQNLQDHLEVYIQQECTQPLTLYKSQKPLQMIKIGLEWFLKCTGDGATAHLETGGFIRSRPGVSHPDIQFHFLPSQVIDHGRVASQMEAYQVHIGPMRSTSIGWLKLKSADPRDHPILEPNYLSTEIDIWEFRQCVKLAREIFAQEAFDKFRGPEIQPGSHVRSDEEIDAFIRQKADSAYHPSCTCKMGQSSDATAVVDPQTKVIGTENLRVVDASIMPSIVSGNLNAPTVMLAEKAADIIKGKPSLQEKNVPVYKPQTLETQR</sequence>
<reference evidence="12 13" key="1">
    <citation type="journal article" date="2022" name="Gigascience">
        <title>A chromosome-level genome assembly and annotation of the desert horned lizard, Phrynosoma platyrhinos, provides insight into chromosomal rearrangements among reptiles.</title>
        <authorList>
            <person name="Koochekian N."/>
            <person name="Ascanio A."/>
            <person name="Farleigh K."/>
            <person name="Card D.C."/>
            <person name="Schield D.R."/>
            <person name="Castoe T.A."/>
            <person name="Jezkova T."/>
        </authorList>
    </citation>
    <scope>NUCLEOTIDE SEQUENCE [LARGE SCALE GENOMIC DNA]</scope>
    <source>
        <strain evidence="12">NK-2021</strain>
    </source>
</reference>
<dbReference type="SUPFAM" id="SSF54373">
    <property type="entry name" value="FAD-linked reductases, C-terminal domain"/>
    <property type="match status" value="1"/>
</dbReference>
<organism evidence="12 13">
    <name type="scientific">Phrynosoma platyrhinos</name>
    <name type="common">Desert horned lizard</name>
    <dbReference type="NCBI Taxonomy" id="52577"/>
    <lineage>
        <taxon>Eukaryota</taxon>
        <taxon>Metazoa</taxon>
        <taxon>Chordata</taxon>
        <taxon>Craniata</taxon>
        <taxon>Vertebrata</taxon>
        <taxon>Euteleostomi</taxon>
        <taxon>Lepidosauria</taxon>
        <taxon>Squamata</taxon>
        <taxon>Bifurcata</taxon>
        <taxon>Unidentata</taxon>
        <taxon>Episquamata</taxon>
        <taxon>Toxicofera</taxon>
        <taxon>Iguania</taxon>
        <taxon>Phrynosomatidae</taxon>
        <taxon>Phrynosomatinae</taxon>
        <taxon>Phrynosoma</taxon>
    </lineage>
</organism>
<evidence type="ECO:0000256" key="2">
    <source>
        <dbReference type="ARBA" id="ARBA00005465"/>
    </source>
</evidence>
<dbReference type="EC" id="1.1.99.1" evidence="9"/>
<comment type="cofactor">
    <cofactor evidence="1">
        <name>FAD</name>
        <dbReference type="ChEBI" id="CHEBI:57692"/>
    </cofactor>
</comment>
<evidence type="ECO:0000313" key="12">
    <source>
        <dbReference type="EMBL" id="KAH0630121.1"/>
    </source>
</evidence>
<comment type="caution">
    <text evidence="12">The sequence shown here is derived from an EMBL/GenBank/DDBJ whole genome shotgun (WGS) entry which is preliminary data.</text>
</comment>
<dbReference type="InterPro" id="IPR036188">
    <property type="entry name" value="FAD/NAD-bd_sf"/>
</dbReference>
<evidence type="ECO:0000256" key="7">
    <source>
        <dbReference type="ARBA" id="ARBA00023180"/>
    </source>
</evidence>
<keyword evidence="13" id="KW-1185">Reference proteome</keyword>
<evidence type="ECO:0000259" key="10">
    <source>
        <dbReference type="PROSITE" id="PS00623"/>
    </source>
</evidence>
<evidence type="ECO:0000256" key="4">
    <source>
        <dbReference type="ARBA" id="ARBA00022630"/>
    </source>
</evidence>
<evidence type="ECO:0000313" key="13">
    <source>
        <dbReference type="Proteomes" id="UP000826234"/>
    </source>
</evidence>
<proteinExistence type="inferred from homology"/>
<dbReference type="Pfam" id="PF00732">
    <property type="entry name" value="GMC_oxred_N"/>
    <property type="match status" value="1"/>
</dbReference>
<evidence type="ECO:0000256" key="1">
    <source>
        <dbReference type="ARBA" id="ARBA00001974"/>
    </source>
</evidence>
<gene>
    <name evidence="12" type="ORF">JD844_012769</name>
</gene>
<evidence type="ECO:0000256" key="6">
    <source>
        <dbReference type="ARBA" id="ARBA00023002"/>
    </source>
</evidence>
<dbReference type="Pfam" id="PF05199">
    <property type="entry name" value="GMC_oxred_C"/>
    <property type="match status" value="1"/>
</dbReference>
<comment type="pathway">
    <text evidence="9">Amine and polyamine biosynthesis; betaine biosynthesis via choline pathway; betaine aldehyde from choline (cytochrome c reductase route): step 1/1.</text>
</comment>
<dbReference type="InterPro" id="IPR012132">
    <property type="entry name" value="GMC_OxRdtase"/>
</dbReference>
<dbReference type="PANTHER" id="PTHR11552">
    <property type="entry name" value="GLUCOSE-METHANOL-CHOLINE GMC OXIDOREDUCTASE"/>
    <property type="match status" value="1"/>
</dbReference>
<comment type="similarity">
    <text evidence="2">Belongs to the flavin monoamine oxidase family. FIG1 subfamily.</text>
</comment>
<evidence type="ECO:0000259" key="11">
    <source>
        <dbReference type="PROSITE" id="PS00624"/>
    </source>
</evidence>
<keyword evidence="5 8" id="KW-0274">FAD</keyword>
<keyword evidence="6" id="KW-0560">Oxidoreductase</keyword>
<keyword evidence="7" id="KW-0325">Glycoprotein</keyword>
<dbReference type="SUPFAM" id="SSF51905">
    <property type="entry name" value="FAD/NAD(P)-binding domain"/>
    <property type="match status" value="1"/>
</dbReference>
<dbReference type="PROSITE" id="PS00623">
    <property type="entry name" value="GMC_OXRED_1"/>
    <property type="match status" value="1"/>
</dbReference>
<dbReference type="NCBIfam" id="NF002550">
    <property type="entry name" value="PRK02106.1"/>
    <property type="match status" value="1"/>
</dbReference>
<dbReference type="InterPro" id="IPR007867">
    <property type="entry name" value="GMC_OxRtase_C"/>
</dbReference>
<evidence type="ECO:0000256" key="3">
    <source>
        <dbReference type="ARBA" id="ARBA00010790"/>
    </source>
</evidence>
<dbReference type="PROSITE" id="PS00624">
    <property type="entry name" value="GMC_OXRED_2"/>
    <property type="match status" value="1"/>
</dbReference>
<dbReference type="PANTHER" id="PTHR11552:SF147">
    <property type="entry name" value="CHOLINE DEHYDROGENASE, MITOCHONDRIAL"/>
    <property type="match status" value="1"/>
</dbReference>
<dbReference type="NCBIfam" id="TIGR01810">
    <property type="entry name" value="betA"/>
    <property type="match status" value="1"/>
</dbReference>
<dbReference type="Proteomes" id="UP000826234">
    <property type="component" value="Unassembled WGS sequence"/>
</dbReference>
<dbReference type="Gene3D" id="3.30.560.10">
    <property type="entry name" value="Glucose Oxidase, domain 3"/>
    <property type="match status" value="1"/>
</dbReference>
<feature type="domain" description="Glucose-methanol-choline oxidoreductase N-terminal" evidence="10">
    <location>
        <begin position="141"/>
        <end position="164"/>
    </location>
</feature>
<dbReference type="InterPro" id="IPR011533">
    <property type="entry name" value="BetA"/>
</dbReference>
<protein>
    <recommendedName>
        <fullName evidence="9">Choline dehydrogenase</fullName>
        <ecNumber evidence="9">1.1.99.1</ecNumber>
    </recommendedName>
</protein>
<evidence type="ECO:0000256" key="8">
    <source>
        <dbReference type="RuleBase" id="RU003968"/>
    </source>
</evidence>
<name>A0ABQ7TKS5_PHRPL</name>
<comment type="similarity">
    <text evidence="3 8">Belongs to the GMC oxidoreductase family.</text>
</comment>
<dbReference type="Gene3D" id="3.50.50.60">
    <property type="entry name" value="FAD/NAD(P)-binding domain"/>
    <property type="match status" value="1"/>
</dbReference>
<accession>A0ABQ7TKS5</accession>
<dbReference type="PIRSF" id="PIRSF000137">
    <property type="entry name" value="Alcohol_oxidase"/>
    <property type="match status" value="1"/>
</dbReference>
<keyword evidence="4 8" id="KW-0285">Flavoprotein</keyword>
<comment type="catalytic activity">
    <reaction evidence="9">
        <text>choline + A = betaine aldehyde + AH2</text>
        <dbReference type="Rhea" id="RHEA:17433"/>
        <dbReference type="ChEBI" id="CHEBI:13193"/>
        <dbReference type="ChEBI" id="CHEBI:15354"/>
        <dbReference type="ChEBI" id="CHEBI:15710"/>
        <dbReference type="ChEBI" id="CHEBI:17499"/>
        <dbReference type="EC" id="1.1.99.1"/>
    </reaction>
</comment>
<feature type="domain" description="Glucose-methanol-choline oxidoreductase N-terminal" evidence="11">
    <location>
        <begin position="313"/>
        <end position="327"/>
    </location>
</feature>
<evidence type="ECO:0000256" key="5">
    <source>
        <dbReference type="ARBA" id="ARBA00022827"/>
    </source>
</evidence>